<proteinExistence type="predicted"/>
<keyword evidence="2" id="KW-1185">Reference proteome</keyword>
<dbReference type="Pfam" id="PF06892">
    <property type="entry name" value="Phage_CP76"/>
    <property type="match status" value="1"/>
</dbReference>
<accession>A0A1C7F8H6</accession>
<sequence>MNDNIAMYELRERKQQAYDAVCCDFVINHDVEKLARVIGIEGQALRNMLNPAQPRHLTPPTLAMLCRVSGDYTILNTLLAEDGVVSVRIPQTEEEKTTYLEKVLQLSVDSGELSSDALAMCNAERLPRSRKRKTLAKAHAALSNLVSLINDLEHRTTGLQPLIQMGSEFLASGAPLPGLA</sequence>
<dbReference type="InterPro" id="IPR009679">
    <property type="entry name" value="Phage_186_CII-like"/>
</dbReference>
<dbReference type="RefSeq" id="WP_065545248.1">
    <property type="nucleotide sequence ID" value="NZ_CP016414.1"/>
</dbReference>
<evidence type="ECO:0000313" key="1">
    <source>
        <dbReference type="EMBL" id="ANU36260.1"/>
    </source>
</evidence>
<dbReference type="GO" id="GO:0003677">
    <property type="term" value="F:DNA binding"/>
    <property type="evidence" value="ECO:0007669"/>
    <property type="project" value="InterPro"/>
</dbReference>
<reference evidence="1 2" key="1">
    <citation type="submission" date="2016-07" db="EMBL/GenBank/DDBJ databases">
        <title>Genome sequencing of Vibrio scophthalmi strain VS-05, an isolated from Paralichthys olivaceus.</title>
        <authorList>
            <person name="Han H.-J."/>
        </authorList>
    </citation>
    <scope>NUCLEOTIDE SEQUENCE [LARGE SCALE GENOMIC DNA]</scope>
    <source>
        <strain evidence="1 2">VS-05</strain>
    </source>
</reference>
<dbReference type="AlphaFoldDB" id="A0A1C7F8H6"/>
<gene>
    <name evidence="1" type="ORF">VSVS05_01133</name>
</gene>
<organism evidence="1 2">
    <name type="scientific">Vibrio scophthalmi</name>
    <dbReference type="NCBI Taxonomy" id="45658"/>
    <lineage>
        <taxon>Bacteria</taxon>
        <taxon>Pseudomonadati</taxon>
        <taxon>Pseudomonadota</taxon>
        <taxon>Gammaproteobacteria</taxon>
        <taxon>Vibrionales</taxon>
        <taxon>Vibrionaceae</taxon>
        <taxon>Vibrio</taxon>
    </lineage>
</organism>
<name>A0A1C7F8H6_9VIBR</name>
<protein>
    <submittedName>
        <fullName evidence="1">Regulatory protein CII</fullName>
    </submittedName>
</protein>
<dbReference type="Proteomes" id="UP000092528">
    <property type="component" value="Chromosome 1"/>
</dbReference>
<evidence type="ECO:0000313" key="2">
    <source>
        <dbReference type="Proteomes" id="UP000092528"/>
    </source>
</evidence>
<dbReference type="EMBL" id="CP016414">
    <property type="protein sequence ID" value="ANU36260.1"/>
    <property type="molecule type" value="Genomic_DNA"/>
</dbReference>